<proteinExistence type="predicted"/>
<dbReference type="AlphaFoldDB" id="A0A9W6TYF9"/>
<dbReference type="Proteomes" id="UP001165083">
    <property type="component" value="Unassembled WGS sequence"/>
</dbReference>
<sequence>MPVTRYEQKSKPIPDGKLDTLHGYLPFVTKAFGDINAGTEANRLYFIAPILISVCALFDGDARMLFDETVVGKRVHGTGTFEFVLQRGDIRVCVVQAKMGNIQQGLAEAYEGCEALADVEGLTSVYSIVTNLTQWCFSRNLDERVERAEPVVMTWEKDNLARKLVDRIAGMIYAILSGDT</sequence>
<dbReference type="OrthoDB" id="117313at2759"/>
<reference evidence="1" key="1">
    <citation type="submission" date="2023-04" db="EMBL/GenBank/DDBJ databases">
        <title>Phytophthora lilii NBRC 32176.</title>
        <authorList>
            <person name="Ichikawa N."/>
            <person name="Sato H."/>
            <person name="Tonouchi N."/>
        </authorList>
    </citation>
    <scope>NUCLEOTIDE SEQUENCE</scope>
    <source>
        <strain evidence="1">NBRC 32176</strain>
    </source>
</reference>
<dbReference type="EMBL" id="BSXW01000413">
    <property type="protein sequence ID" value="GMF21610.1"/>
    <property type="molecule type" value="Genomic_DNA"/>
</dbReference>
<evidence type="ECO:0000313" key="1">
    <source>
        <dbReference type="EMBL" id="GMF21610.1"/>
    </source>
</evidence>
<accession>A0A9W6TYF9</accession>
<name>A0A9W6TYF9_9STRA</name>
<comment type="caution">
    <text evidence="1">The sequence shown here is derived from an EMBL/GenBank/DDBJ whole genome shotgun (WGS) entry which is preliminary data.</text>
</comment>
<evidence type="ECO:0000313" key="2">
    <source>
        <dbReference type="Proteomes" id="UP001165083"/>
    </source>
</evidence>
<protein>
    <submittedName>
        <fullName evidence="1">Unnamed protein product</fullName>
    </submittedName>
</protein>
<keyword evidence="2" id="KW-1185">Reference proteome</keyword>
<organism evidence="1 2">
    <name type="scientific">Phytophthora lilii</name>
    <dbReference type="NCBI Taxonomy" id="2077276"/>
    <lineage>
        <taxon>Eukaryota</taxon>
        <taxon>Sar</taxon>
        <taxon>Stramenopiles</taxon>
        <taxon>Oomycota</taxon>
        <taxon>Peronosporomycetes</taxon>
        <taxon>Peronosporales</taxon>
        <taxon>Peronosporaceae</taxon>
        <taxon>Phytophthora</taxon>
    </lineage>
</organism>
<gene>
    <name evidence="1" type="ORF">Plil01_000854600</name>
</gene>